<dbReference type="Ensembl" id="ENSCJAT00000123315.1">
    <property type="protein sequence ID" value="ENSCJAP00000082157.1"/>
    <property type="gene ID" value="ENSCJAG00000077557.1"/>
</dbReference>
<organism evidence="4 5">
    <name type="scientific">Callithrix jacchus</name>
    <name type="common">White-tufted-ear marmoset</name>
    <name type="synonym">Simia Jacchus</name>
    <dbReference type="NCBI Taxonomy" id="9483"/>
    <lineage>
        <taxon>Eukaryota</taxon>
        <taxon>Metazoa</taxon>
        <taxon>Chordata</taxon>
        <taxon>Craniata</taxon>
        <taxon>Vertebrata</taxon>
        <taxon>Euteleostomi</taxon>
        <taxon>Mammalia</taxon>
        <taxon>Eutheria</taxon>
        <taxon>Euarchontoglires</taxon>
        <taxon>Primates</taxon>
        <taxon>Haplorrhini</taxon>
        <taxon>Platyrrhini</taxon>
        <taxon>Cebidae</taxon>
        <taxon>Callitrichinae</taxon>
        <taxon>Callithrix</taxon>
        <taxon>Callithrix</taxon>
    </lineage>
</organism>
<dbReference type="InterPro" id="IPR043636">
    <property type="entry name" value="L1_RRM_dom"/>
</dbReference>
<dbReference type="InterPro" id="IPR035301">
    <property type="entry name" value="L1_trimer"/>
</dbReference>
<dbReference type="GeneTree" id="ENSGT01130000278485"/>
<evidence type="ECO:0000313" key="4">
    <source>
        <dbReference type="Ensembl" id="ENSCJAP00000082157.1"/>
    </source>
</evidence>
<feature type="domain" description="L1 transposable element trimerization" evidence="3">
    <location>
        <begin position="76"/>
        <end position="118"/>
    </location>
</feature>
<sequence>MTELDFRRWIMRNFGELKDHVLNQCKETKNLEKRFEKRFEEMITRMDNLERNMNELKELRNTIRELREANTSFNSRIDQAEKRISEVEDQLNEIKRETKIREKNAKRNEQSLQEMWDYVKRPNLRLIGVPEGDEANESKLENTLQDIIQEKDRKVGISQGRTDADERVNGLGKYNIMA</sequence>
<proteinExistence type="predicted"/>
<accession>A0A8I3W2R7</accession>
<dbReference type="Gene3D" id="1.20.5.390">
    <property type="entry name" value="L1 transposable element, trimerization domain"/>
    <property type="match status" value="1"/>
</dbReference>
<evidence type="ECO:0000313" key="5">
    <source>
        <dbReference type="Proteomes" id="UP000008225"/>
    </source>
</evidence>
<protein>
    <recommendedName>
        <fullName evidence="6">L1 transposable element RRM domain-containing protein</fullName>
    </recommendedName>
</protein>
<dbReference type="Pfam" id="PF17489">
    <property type="entry name" value="Tnp_22_trimer"/>
    <property type="match status" value="1"/>
</dbReference>
<reference evidence="4" key="2">
    <citation type="submission" date="2025-08" db="UniProtKB">
        <authorList>
            <consortium name="Ensembl"/>
        </authorList>
    </citation>
    <scope>IDENTIFICATION</scope>
</reference>
<dbReference type="PANTHER" id="PTHR11505">
    <property type="entry name" value="L1 TRANSPOSABLE ELEMENT-RELATED"/>
    <property type="match status" value="1"/>
</dbReference>
<dbReference type="InterPro" id="IPR004244">
    <property type="entry name" value="Transposase_22"/>
</dbReference>
<feature type="domain" description="L1 transposable element RRM" evidence="2">
    <location>
        <begin position="121"/>
        <end position="151"/>
    </location>
</feature>
<dbReference type="FunFam" id="1.20.5.390:FF:000005">
    <property type="entry name" value="LINE-1 retrotransposable element ORF1 protein"/>
    <property type="match status" value="1"/>
</dbReference>
<evidence type="ECO:0000259" key="3">
    <source>
        <dbReference type="Pfam" id="PF17489"/>
    </source>
</evidence>
<name>A0A8I3W2R7_CALJA</name>
<dbReference type="Pfam" id="PF02994">
    <property type="entry name" value="Transposase_22"/>
    <property type="match status" value="1"/>
</dbReference>
<evidence type="ECO:0000256" key="1">
    <source>
        <dbReference type="SAM" id="Coils"/>
    </source>
</evidence>
<evidence type="ECO:0000259" key="2">
    <source>
        <dbReference type="Pfam" id="PF02994"/>
    </source>
</evidence>
<feature type="coiled-coil region" evidence="1">
    <location>
        <begin position="32"/>
        <end position="104"/>
    </location>
</feature>
<dbReference type="OMA" id="INEMTEM"/>
<dbReference type="Proteomes" id="UP000008225">
    <property type="component" value="Chromosome 2"/>
</dbReference>
<keyword evidence="5" id="KW-1185">Reference proteome</keyword>
<dbReference type="AlphaFoldDB" id="A0A8I3W2R7"/>
<reference evidence="4 5" key="1">
    <citation type="submission" date="2009-03" db="EMBL/GenBank/DDBJ databases">
        <authorList>
            <person name="Warren W."/>
            <person name="Ye L."/>
            <person name="Minx P."/>
            <person name="Worley K."/>
            <person name="Gibbs R."/>
            <person name="Wilson R.K."/>
        </authorList>
    </citation>
    <scope>NUCLEOTIDE SEQUENCE [LARGE SCALE GENOMIC DNA]</scope>
</reference>
<keyword evidence="1" id="KW-0175">Coiled coil</keyword>
<evidence type="ECO:0008006" key="6">
    <source>
        <dbReference type="Google" id="ProtNLM"/>
    </source>
</evidence>
<reference evidence="4" key="3">
    <citation type="submission" date="2025-09" db="UniProtKB">
        <authorList>
            <consortium name="Ensembl"/>
        </authorList>
    </citation>
    <scope>IDENTIFICATION</scope>
</reference>